<evidence type="ECO:0000256" key="4">
    <source>
        <dbReference type="SAM" id="MobiDB-lite"/>
    </source>
</evidence>
<evidence type="ECO:0000259" key="5">
    <source>
        <dbReference type="Pfam" id="PF09976"/>
    </source>
</evidence>
<feature type="domain" description="Ancillary SecYEG translocon subunit/Cell division coordinator CpoB TPR" evidence="5">
    <location>
        <begin position="288"/>
        <end position="380"/>
    </location>
</feature>
<dbReference type="PANTHER" id="PTHR44943">
    <property type="entry name" value="CELLULOSE SYNTHASE OPERON PROTEIN C"/>
    <property type="match status" value="1"/>
</dbReference>
<reference evidence="6" key="1">
    <citation type="submission" date="2020-10" db="EMBL/GenBank/DDBJ databases">
        <title>Connecting structure to function with the recovery of over 1000 high-quality activated sludge metagenome-assembled genomes encoding full-length rRNA genes using long-read sequencing.</title>
        <authorList>
            <person name="Singleton C.M."/>
            <person name="Petriglieri F."/>
            <person name="Kristensen J.M."/>
            <person name="Kirkegaard R.H."/>
            <person name="Michaelsen T.Y."/>
            <person name="Andersen M.H."/>
            <person name="Karst S.M."/>
            <person name="Dueholm M.S."/>
            <person name="Nielsen P.H."/>
            <person name="Albertsen M."/>
        </authorList>
    </citation>
    <scope>NUCLEOTIDE SEQUENCE</scope>
    <source>
        <strain evidence="6">Bjer_18-Q3-R1-45_BAT3C.347</strain>
    </source>
</reference>
<dbReference type="InterPro" id="IPR051685">
    <property type="entry name" value="Ycf3/AcsC/BcsC/TPR_MFPF"/>
</dbReference>
<dbReference type="Pfam" id="PF09976">
    <property type="entry name" value="TPR_21"/>
    <property type="match status" value="1"/>
</dbReference>
<dbReference type="Pfam" id="PF13432">
    <property type="entry name" value="TPR_16"/>
    <property type="match status" value="3"/>
</dbReference>
<name>A0A9D7E517_9PROT</name>
<feature type="region of interest" description="Disordered" evidence="4">
    <location>
        <begin position="1"/>
        <end position="31"/>
    </location>
</feature>
<gene>
    <name evidence="6" type="ORF">IPH26_13680</name>
</gene>
<dbReference type="InterPro" id="IPR018704">
    <property type="entry name" value="SecYEG/CpoB_TPR"/>
</dbReference>
<dbReference type="SUPFAM" id="SSF48452">
    <property type="entry name" value="TPR-like"/>
    <property type="match status" value="3"/>
</dbReference>
<organism evidence="6 7">
    <name type="scientific">Candidatus Methylophosphatis roskildensis</name>
    <dbReference type="NCBI Taxonomy" id="2899263"/>
    <lineage>
        <taxon>Bacteria</taxon>
        <taxon>Pseudomonadati</taxon>
        <taxon>Pseudomonadota</taxon>
        <taxon>Betaproteobacteria</taxon>
        <taxon>Nitrosomonadales</taxon>
        <taxon>Sterolibacteriaceae</taxon>
        <taxon>Candidatus Methylophosphatis</taxon>
    </lineage>
</organism>
<accession>A0A9D7E517</accession>
<keyword evidence="1" id="KW-0677">Repeat</keyword>
<dbReference type="InterPro" id="IPR019734">
    <property type="entry name" value="TPR_rpt"/>
</dbReference>
<sequence length="562" mass="62362">MAGQEPAAADEDDGDAPTRSQPQAQAPRIENLPRLELTPQILYQLLVAEIAGQRGNMALSTRAYLDLARSTRDPRIARRAVEIAMFSRQTDAALEAARLWNEIDPGSAQARQMLAGVLVGSDRLDEAQEHVARLLEQEGEGLPGALLRLNRLFARQADKAQVQRIVGKLTEPYLKHAEAHYARGEAALNAIDNATAVAEAEQALSLRPNWEQAVLMKAQGQRAASPEKSVETLRAFLSKNPKSREVRLQLARALVNDKQYSEAREEFRKLLTDFPGNADVVYAVGVLSMQLSDYDAAEANFRKLLEIGYREPNLARLYLGQIAEERKRPDEALDWFAAVETGEQYVAAQTRIGHILAQQGKIDEARQSLQAAAANSSRDRVQFLLAEAQILRDAGRTQEAYDMLDKSLVSQPDHPDLLYETALIAERLDRMDVMETHLRKLIALKPDNAHAYNALGYSLADRGQRLDEAQALVGKALEIAPDDPFILDSMGWVLYRKGDLQGALAPLQRAYGMRPDPEIAAHLGEVLWSLGKRDDAQKLWLDAARANPQNEVLANAIKKFIP</sequence>
<proteinExistence type="predicted"/>
<feature type="repeat" description="TPR" evidence="3">
    <location>
        <begin position="278"/>
        <end position="311"/>
    </location>
</feature>
<dbReference type="Gene3D" id="1.25.40.10">
    <property type="entry name" value="Tetratricopeptide repeat domain"/>
    <property type="match status" value="3"/>
</dbReference>
<evidence type="ECO:0000256" key="3">
    <source>
        <dbReference type="PROSITE-ProRule" id="PRU00339"/>
    </source>
</evidence>
<evidence type="ECO:0000256" key="1">
    <source>
        <dbReference type="ARBA" id="ARBA00022737"/>
    </source>
</evidence>
<evidence type="ECO:0000256" key="2">
    <source>
        <dbReference type="ARBA" id="ARBA00022803"/>
    </source>
</evidence>
<protein>
    <submittedName>
        <fullName evidence="6">Tetratricopeptide repeat protein</fullName>
    </submittedName>
</protein>
<dbReference type="AlphaFoldDB" id="A0A9D7E517"/>
<evidence type="ECO:0000313" key="6">
    <source>
        <dbReference type="EMBL" id="MBK6973926.1"/>
    </source>
</evidence>
<evidence type="ECO:0000313" key="7">
    <source>
        <dbReference type="Proteomes" id="UP000807785"/>
    </source>
</evidence>
<dbReference type="PANTHER" id="PTHR44943:SF8">
    <property type="entry name" value="TPR REPEAT-CONTAINING PROTEIN MJ0263"/>
    <property type="match status" value="1"/>
</dbReference>
<dbReference type="Pfam" id="PF14559">
    <property type="entry name" value="TPR_19"/>
    <property type="match status" value="1"/>
</dbReference>
<dbReference type="EMBL" id="JADJEV010000004">
    <property type="protein sequence ID" value="MBK6973926.1"/>
    <property type="molecule type" value="Genomic_DNA"/>
</dbReference>
<dbReference type="SMART" id="SM00028">
    <property type="entry name" value="TPR"/>
    <property type="match status" value="8"/>
</dbReference>
<dbReference type="Proteomes" id="UP000807785">
    <property type="component" value="Unassembled WGS sequence"/>
</dbReference>
<dbReference type="PROSITE" id="PS50005">
    <property type="entry name" value="TPR"/>
    <property type="match status" value="1"/>
</dbReference>
<comment type="caution">
    <text evidence="6">The sequence shown here is derived from an EMBL/GenBank/DDBJ whole genome shotgun (WGS) entry which is preliminary data.</text>
</comment>
<keyword evidence="2 3" id="KW-0802">TPR repeat</keyword>
<dbReference type="InterPro" id="IPR011990">
    <property type="entry name" value="TPR-like_helical_dom_sf"/>
</dbReference>